<dbReference type="InterPro" id="IPR001031">
    <property type="entry name" value="Thioesterase"/>
</dbReference>
<dbReference type="InterPro" id="IPR029058">
    <property type="entry name" value="AB_hydrolase_fold"/>
</dbReference>
<evidence type="ECO:0000259" key="4">
    <source>
        <dbReference type="PROSITE" id="PS50075"/>
    </source>
</evidence>
<dbReference type="InterPro" id="IPR020845">
    <property type="entry name" value="AMP-binding_CS"/>
</dbReference>
<dbReference type="Gene3D" id="1.10.1200.10">
    <property type="entry name" value="ACP-like"/>
    <property type="match status" value="1"/>
</dbReference>
<dbReference type="Gene3D" id="3.30.300.30">
    <property type="match status" value="2"/>
</dbReference>
<dbReference type="SUPFAM" id="SSF56801">
    <property type="entry name" value="Acetyl-CoA synthetase-like"/>
    <property type="match status" value="1"/>
</dbReference>
<dbReference type="InterPro" id="IPR045851">
    <property type="entry name" value="AMP-bd_C_sf"/>
</dbReference>
<dbReference type="InterPro" id="IPR020806">
    <property type="entry name" value="PKS_PP-bd"/>
</dbReference>
<evidence type="ECO:0000256" key="1">
    <source>
        <dbReference type="ARBA" id="ARBA00001957"/>
    </source>
</evidence>
<dbReference type="GO" id="GO:0016491">
    <property type="term" value="F:oxidoreductase activity"/>
    <property type="evidence" value="ECO:0007669"/>
    <property type="project" value="InterPro"/>
</dbReference>
<dbReference type="CDD" id="cd05930">
    <property type="entry name" value="A_NRPS"/>
    <property type="match status" value="1"/>
</dbReference>
<dbReference type="Pfam" id="PF00550">
    <property type="entry name" value="PP-binding"/>
    <property type="match status" value="1"/>
</dbReference>
<dbReference type="SUPFAM" id="SSF47336">
    <property type="entry name" value="ACP-like"/>
    <property type="match status" value="1"/>
</dbReference>
<proteinExistence type="predicted"/>
<dbReference type="InterPro" id="IPR010071">
    <property type="entry name" value="AA_adenyl_dom"/>
</dbReference>
<dbReference type="GO" id="GO:0031177">
    <property type="term" value="F:phosphopantetheine binding"/>
    <property type="evidence" value="ECO:0007669"/>
    <property type="project" value="InterPro"/>
</dbReference>
<dbReference type="InterPro" id="IPR000873">
    <property type="entry name" value="AMP-dep_synth/lig_dom"/>
</dbReference>
<evidence type="ECO:0000313" key="5">
    <source>
        <dbReference type="EMBL" id="RCW23330.1"/>
    </source>
</evidence>
<keyword evidence="2" id="KW-0596">Phosphopantetheine</keyword>
<comment type="cofactor">
    <cofactor evidence="1">
        <name>pantetheine 4'-phosphate</name>
        <dbReference type="ChEBI" id="CHEBI:47942"/>
    </cofactor>
</comment>
<protein>
    <submittedName>
        <fullName evidence="5">Amino acid adenylation domain-containing protein</fullName>
    </submittedName>
</protein>
<gene>
    <name evidence="5" type="ORF">DFR48_107202</name>
</gene>
<keyword evidence="6" id="KW-1185">Reference proteome</keyword>
<dbReference type="InterPro" id="IPR000415">
    <property type="entry name" value="Nitroreductase-like"/>
</dbReference>
<dbReference type="SMART" id="SM00823">
    <property type="entry name" value="PKS_PP"/>
    <property type="match status" value="1"/>
</dbReference>
<evidence type="ECO:0000256" key="3">
    <source>
        <dbReference type="ARBA" id="ARBA00022553"/>
    </source>
</evidence>
<dbReference type="GO" id="GO:0044550">
    <property type="term" value="P:secondary metabolite biosynthetic process"/>
    <property type="evidence" value="ECO:0007669"/>
    <property type="project" value="TreeGrafter"/>
</dbReference>
<dbReference type="NCBIfam" id="TIGR01733">
    <property type="entry name" value="AA-adenyl-dom"/>
    <property type="match status" value="1"/>
</dbReference>
<name>A0A6I7HK61_9HYPH</name>
<dbReference type="FunFam" id="1.10.1200.10:FF:000005">
    <property type="entry name" value="Nonribosomal peptide synthetase 1"/>
    <property type="match status" value="1"/>
</dbReference>
<dbReference type="GO" id="GO:0043041">
    <property type="term" value="P:amino acid activation for nonribosomal peptide biosynthetic process"/>
    <property type="evidence" value="ECO:0007669"/>
    <property type="project" value="TreeGrafter"/>
</dbReference>
<dbReference type="PANTHER" id="PTHR45527:SF1">
    <property type="entry name" value="FATTY ACID SYNTHASE"/>
    <property type="match status" value="1"/>
</dbReference>
<dbReference type="InterPro" id="IPR009081">
    <property type="entry name" value="PP-bd_ACP"/>
</dbReference>
<dbReference type="Proteomes" id="UP000252582">
    <property type="component" value="Unassembled WGS sequence"/>
</dbReference>
<dbReference type="EMBL" id="QPIX01000007">
    <property type="protein sequence ID" value="RCW23330.1"/>
    <property type="molecule type" value="Genomic_DNA"/>
</dbReference>
<dbReference type="Pfam" id="PF00975">
    <property type="entry name" value="Thioesterase"/>
    <property type="match status" value="1"/>
</dbReference>
<evidence type="ECO:0000313" key="6">
    <source>
        <dbReference type="Proteomes" id="UP000252582"/>
    </source>
</evidence>
<dbReference type="RefSeq" id="WP_114363746.1">
    <property type="nucleotide sequence ID" value="NZ_QPIX01000007.1"/>
</dbReference>
<dbReference type="SMART" id="SM01294">
    <property type="entry name" value="PKS_PP_betabranch"/>
    <property type="match status" value="1"/>
</dbReference>
<dbReference type="Gene3D" id="3.40.50.12780">
    <property type="entry name" value="N-terminal domain of ligase-like"/>
    <property type="match status" value="1"/>
</dbReference>
<dbReference type="PANTHER" id="PTHR45527">
    <property type="entry name" value="NONRIBOSOMAL PEPTIDE SYNTHETASE"/>
    <property type="match status" value="1"/>
</dbReference>
<sequence length="1307" mass="143720">MPTSQSLSTRPQPQEYETIRSFARRSPTSLVDLLLLQQRYRSDDIAVCDDTNALRYRDLVKNAARLGNELKRAGVERGAPVGLFVEPSTDMMVGLWGILFSGGAYLPLGTDYPVDRLTYMIRDAGVRVIVTEEKLRGKLADMILPGVTTIPLDDLPAVDSGERADDVNPPDARSTDPAYMIYTSGTTGAPKGVGISQAAILNQLAWLQDEQRVRPGEIILQKTPASFDAAQWELLAVCCGAQVVMGRPGIYRDPPAIVERIRSHGVTMLQGVPTLLQALVDLPEFGSCSTLTSLFSGGEALTRKLSARIFEARPGCRLVNLYGPTECTINATAYTVDPITLDDGPDMIPIGHPVANTTCHVLNDVLAEVPDGEVGELYIGGPQLAEGYHQQDDLTAQRFVHWFDKSKGIPVRLYRTGDLVHRNEQGVLVFHGRSDNQVKFRGYRIELDEIRVAIENHDWVKSAGVFIRPHPRTQQPVLAAGIELNPREAQLMDQGSAGSHHRSKKSRLQVRAQLSDGGLRRISELKGRPTLQLAGAEATPAQRALAFARKTYRFFDGGETSARELLALLSLPEQEAVRTCGLGDLDEQTLGHLLRYLGQFSSPERLLPKLAYASPGALYATQVYLELSDIAGVGAGYYYYHPVKHELVRIASLNAAGEQRMRLHFVGKVPAIEPVYKNNIREVLEFETGHILGLLDHILPAYGLGVGEGHFDPGMMRNLDCAEDHIYLGAYEIVANAERKTQIPVDFYLQAHGDRIPGLTQGQYAYRGGALVPFSRHILEPRHVIAINQRVYERASGMISMVSRNADSWNAYIDLGRALQRIQHNDLGIGAMSSGYSSKSGNDLAAAVRLRDILAERGVKAEACYTAVFGKISAAQRTHEGMHEDTVHMQGPAELIRKDLQAVMPDYMIPSKVALIADMPYSASGKVDVNALKALPEFQDGEAEREVVVPRNETEKRLAAIWSKELGVEELSVHDDFFEIGGDSLQAVQLVLGINEALGVDLPVQVLFEDSTIADLARRLDGEGRKTVSRAITLKKGSGQPIFCWPGLGGYPMNLRHLANALGTERPFIGIQALGVNAGESICHSIHEMSLRDALLIRELQPEGPYTLWGYSFGARVAYETAWHLEQAGEKVAEVILIAPGSPQLPTGDPIRGDLESLFRDPSFLTILYSVFAQSIAAERVAPVIAVVRDEKTFVDFIAAEKPELDVGVITRITRLVAQTYTPEYGLQVRQDVLRAPVRLFKARGDNVSFLELVTGASEHTAMIVPLAPDHYELLKPDGVDELVQGIRRHAPAWQPPHSERLETERV</sequence>
<dbReference type="Gene3D" id="3.40.109.10">
    <property type="entry name" value="NADH Oxidase"/>
    <property type="match status" value="1"/>
</dbReference>
<keyword evidence="3" id="KW-0597">Phosphoprotein</keyword>
<dbReference type="InterPro" id="IPR042099">
    <property type="entry name" value="ANL_N_sf"/>
</dbReference>
<organism evidence="5 6">
    <name type="scientific">Ciceribacter lividus</name>
    <dbReference type="NCBI Taxonomy" id="1197950"/>
    <lineage>
        <taxon>Bacteria</taxon>
        <taxon>Pseudomonadati</taxon>
        <taxon>Pseudomonadota</taxon>
        <taxon>Alphaproteobacteria</taxon>
        <taxon>Hyphomicrobiales</taxon>
        <taxon>Rhizobiaceae</taxon>
        <taxon>Ciceribacter</taxon>
    </lineage>
</organism>
<comment type="caution">
    <text evidence="5">The sequence shown here is derived from an EMBL/GenBank/DDBJ whole genome shotgun (WGS) entry which is preliminary data.</text>
</comment>
<feature type="domain" description="Carrier" evidence="4">
    <location>
        <begin position="949"/>
        <end position="1024"/>
    </location>
</feature>
<dbReference type="InterPro" id="IPR036736">
    <property type="entry name" value="ACP-like_sf"/>
</dbReference>
<dbReference type="SUPFAM" id="SSF53474">
    <property type="entry name" value="alpha/beta-Hydrolases"/>
    <property type="match status" value="1"/>
</dbReference>
<dbReference type="Gene3D" id="3.40.50.1820">
    <property type="entry name" value="alpha/beta hydrolase"/>
    <property type="match status" value="1"/>
</dbReference>
<dbReference type="GO" id="GO:0005737">
    <property type="term" value="C:cytoplasm"/>
    <property type="evidence" value="ECO:0007669"/>
    <property type="project" value="TreeGrafter"/>
</dbReference>
<dbReference type="Pfam" id="PF00501">
    <property type="entry name" value="AMP-binding"/>
    <property type="match status" value="1"/>
</dbReference>
<dbReference type="PROSITE" id="PS00455">
    <property type="entry name" value="AMP_BINDING"/>
    <property type="match status" value="1"/>
</dbReference>
<dbReference type="PROSITE" id="PS50075">
    <property type="entry name" value="CARRIER"/>
    <property type="match status" value="1"/>
</dbReference>
<accession>A0A6I7HK61</accession>
<reference evidence="5 6" key="1">
    <citation type="submission" date="2018-07" db="EMBL/GenBank/DDBJ databases">
        <title>Genomic Encyclopedia of Type Strains, Phase IV (KMG-IV): sequencing the most valuable type-strain genomes for metagenomic binning, comparative biology and taxonomic classification.</title>
        <authorList>
            <person name="Goeker M."/>
        </authorList>
    </citation>
    <scope>NUCLEOTIDE SEQUENCE [LARGE SCALE GENOMIC DNA]</scope>
    <source>
        <strain evidence="5 6">DSM 25528</strain>
    </source>
</reference>
<evidence type="ECO:0000256" key="2">
    <source>
        <dbReference type="ARBA" id="ARBA00022450"/>
    </source>
</evidence>